<dbReference type="SUPFAM" id="SSF53300">
    <property type="entry name" value="vWA-like"/>
    <property type="match status" value="1"/>
</dbReference>
<accession>A0A7W6K6F5</accession>
<sequence>MVLAEGLSVCGDNHSILTFTSRRRSWVRGETVKDFDEPMGSVVRRRIAALKPGYYTLMGAAVRHATAKLSAQPNRRQLLLILTDSKPNDVDH</sequence>
<proteinExistence type="predicted"/>
<dbReference type="InterPro" id="IPR051928">
    <property type="entry name" value="NorD/CobT"/>
</dbReference>
<protein>
    <submittedName>
        <fullName evidence="1">Nitric oxide reductase activation protein</fullName>
    </submittedName>
</protein>
<name>A0A7W6K6F5_9HYPH</name>
<comment type="caution">
    <text evidence="1">The sequence shown here is derived from an EMBL/GenBank/DDBJ whole genome shotgun (WGS) entry which is preliminary data.</text>
</comment>
<dbReference type="Proteomes" id="UP000584824">
    <property type="component" value="Unassembled WGS sequence"/>
</dbReference>
<dbReference type="AlphaFoldDB" id="A0A7W6K6F5"/>
<keyword evidence="2" id="KW-1185">Reference proteome</keyword>
<gene>
    <name evidence="1" type="ORF">GGQ66_004575</name>
</gene>
<dbReference type="Gene3D" id="3.40.50.410">
    <property type="entry name" value="von Willebrand factor, type A domain"/>
    <property type="match status" value="1"/>
</dbReference>
<evidence type="ECO:0000313" key="1">
    <source>
        <dbReference type="EMBL" id="MBB4105987.1"/>
    </source>
</evidence>
<reference evidence="1 2" key="1">
    <citation type="submission" date="2020-08" db="EMBL/GenBank/DDBJ databases">
        <title>Genomic Encyclopedia of Type Strains, Phase IV (KMG-IV): sequencing the most valuable type-strain genomes for metagenomic binning, comparative biology and taxonomic classification.</title>
        <authorList>
            <person name="Goeker M."/>
        </authorList>
    </citation>
    <scope>NUCLEOTIDE SEQUENCE [LARGE SCALE GENOMIC DNA]</scope>
    <source>
        <strain evidence="1 2">DSM 26385</strain>
    </source>
</reference>
<dbReference type="PANTHER" id="PTHR41248:SF1">
    <property type="entry name" value="NORD PROTEIN"/>
    <property type="match status" value="1"/>
</dbReference>
<evidence type="ECO:0000313" key="2">
    <source>
        <dbReference type="Proteomes" id="UP000584824"/>
    </source>
</evidence>
<dbReference type="PANTHER" id="PTHR41248">
    <property type="entry name" value="NORD PROTEIN"/>
    <property type="match status" value="1"/>
</dbReference>
<dbReference type="EMBL" id="JACIDU010000043">
    <property type="protein sequence ID" value="MBB4105987.1"/>
    <property type="molecule type" value="Genomic_DNA"/>
</dbReference>
<dbReference type="InterPro" id="IPR036465">
    <property type="entry name" value="vWFA_dom_sf"/>
</dbReference>
<organism evidence="1 2">
    <name type="scientific">Allorhizobium borbori</name>
    <dbReference type="NCBI Taxonomy" id="485907"/>
    <lineage>
        <taxon>Bacteria</taxon>
        <taxon>Pseudomonadati</taxon>
        <taxon>Pseudomonadota</taxon>
        <taxon>Alphaproteobacteria</taxon>
        <taxon>Hyphomicrobiales</taxon>
        <taxon>Rhizobiaceae</taxon>
        <taxon>Rhizobium/Agrobacterium group</taxon>
        <taxon>Allorhizobium</taxon>
    </lineage>
</organism>